<evidence type="ECO:0000313" key="3">
    <source>
        <dbReference type="Proteomes" id="UP001595792"/>
    </source>
</evidence>
<protein>
    <submittedName>
        <fullName evidence="2">Uncharacterized protein</fullName>
    </submittedName>
</protein>
<keyword evidence="3" id="KW-1185">Reference proteome</keyword>
<evidence type="ECO:0000313" key="2">
    <source>
        <dbReference type="EMBL" id="MFC4198463.1"/>
    </source>
</evidence>
<accession>A0ABV8NRG3</accession>
<evidence type="ECO:0000256" key="1">
    <source>
        <dbReference type="SAM" id="MobiDB-lite"/>
    </source>
</evidence>
<gene>
    <name evidence="2" type="ORF">ACFOUY_17285</name>
</gene>
<dbReference type="Proteomes" id="UP001595792">
    <property type="component" value="Unassembled WGS sequence"/>
</dbReference>
<reference evidence="3" key="1">
    <citation type="journal article" date="2019" name="Int. J. Syst. Evol. Microbiol.">
        <title>The Global Catalogue of Microorganisms (GCM) 10K type strain sequencing project: providing services to taxonomists for standard genome sequencing and annotation.</title>
        <authorList>
            <consortium name="The Broad Institute Genomics Platform"/>
            <consortium name="The Broad Institute Genome Sequencing Center for Infectious Disease"/>
            <person name="Wu L."/>
            <person name="Ma J."/>
        </authorList>
    </citation>
    <scope>NUCLEOTIDE SEQUENCE [LARGE SCALE GENOMIC DNA]</scope>
    <source>
        <strain evidence="3">CCM 8689</strain>
    </source>
</reference>
<comment type="caution">
    <text evidence="2">The sequence shown here is derived from an EMBL/GenBank/DDBJ whole genome shotgun (WGS) entry which is preliminary data.</text>
</comment>
<dbReference type="EMBL" id="JBHSBY010000139">
    <property type="protein sequence ID" value="MFC4198463.1"/>
    <property type="molecule type" value="Genomic_DNA"/>
</dbReference>
<name>A0ABV8NRG3_9SPHI</name>
<dbReference type="RefSeq" id="WP_378962455.1">
    <property type="nucleotide sequence ID" value="NZ_JBHRXC010000016.1"/>
</dbReference>
<feature type="region of interest" description="Disordered" evidence="1">
    <location>
        <begin position="60"/>
        <end position="79"/>
    </location>
</feature>
<organism evidence="2 3">
    <name type="scientific">Pedobacter jamesrossensis</name>
    <dbReference type="NCBI Taxonomy" id="1908238"/>
    <lineage>
        <taxon>Bacteria</taxon>
        <taxon>Pseudomonadati</taxon>
        <taxon>Bacteroidota</taxon>
        <taxon>Sphingobacteriia</taxon>
        <taxon>Sphingobacteriales</taxon>
        <taxon>Sphingobacteriaceae</taxon>
        <taxon>Pedobacter</taxon>
    </lineage>
</organism>
<sequence length="79" mass="8992">MIIKKELLSENLKDYMDYSMEMMKSLDGAPEHTQEETASVNEQFTNLQQYLENLRTSYNETAPAGNSATDQGKLTDIIL</sequence>
<proteinExistence type="predicted"/>
<feature type="compositionally biased region" description="Polar residues" evidence="1">
    <location>
        <begin position="60"/>
        <end position="72"/>
    </location>
</feature>